<dbReference type="GO" id="GO:0017136">
    <property type="term" value="F:histone deacetylase activity, NAD-dependent"/>
    <property type="evidence" value="ECO:0007669"/>
    <property type="project" value="TreeGrafter"/>
</dbReference>
<feature type="repeat" description="Solcar" evidence="9">
    <location>
        <begin position="286"/>
        <end position="369"/>
    </location>
</feature>
<comment type="similarity">
    <text evidence="2">Belongs to the sirtuin family. Class I subfamily.</text>
</comment>
<evidence type="ECO:0000313" key="13">
    <source>
        <dbReference type="Proteomes" id="UP000189580"/>
    </source>
</evidence>
<evidence type="ECO:0000259" key="11">
    <source>
        <dbReference type="PROSITE" id="PS50305"/>
    </source>
</evidence>
<dbReference type="GO" id="GO:0070403">
    <property type="term" value="F:NAD+ binding"/>
    <property type="evidence" value="ECO:0007669"/>
    <property type="project" value="InterPro"/>
</dbReference>
<dbReference type="Gene3D" id="1.50.40.10">
    <property type="entry name" value="Mitochondrial carrier domain"/>
    <property type="match status" value="1"/>
</dbReference>
<dbReference type="KEGG" id="slb:AWJ20_2533"/>
<dbReference type="GO" id="GO:0005634">
    <property type="term" value="C:nucleus"/>
    <property type="evidence" value="ECO:0007669"/>
    <property type="project" value="TreeGrafter"/>
</dbReference>
<keyword evidence="13" id="KW-1185">Reference proteome</keyword>
<dbReference type="PROSITE" id="PS50920">
    <property type="entry name" value="SOLCAR"/>
    <property type="match status" value="1"/>
</dbReference>
<evidence type="ECO:0000256" key="7">
    <source>
        <dbReference type="ARBA" id="ARBA00023136"/>
    </source>
</evidence>
<feature type="binding site" evidence="8">
    <location>
        <position position="562"/>
    </location>
    <ligand>
        <name>Zn(2+)</name>
        <dbReference type="ChEBI" id="CHEBI:29105"/>
    </ligand>
</feature>
<dbReference type="PANTHER" id="PTHR11085">
    <property type="entry name" value="NAD-DEPENDENT PROTEIN DEACYLASE SIRTUIN-5, MITOCHONDRIAL-RELATED"/>
    <property type="match status" value="1"/>
</dbReference>
<evidence type="ECO:0000256" key="10">
    <source>
        <dbReference type="SAM" id="MobiDB-lite"/>
    </source>
</evidence>
<feature type="compositionally biased region" description="Acidic residues" evidence="10">
    <location>
        <begin position="142"/>
        <end position="158"/>
    </location>
</feature>
<keyword evidence="3" id="KW-0808">Transferase</keyword>
<evidence type="ECO:0000256" key="2">
    <source>
        <dbReference type="ARBA" id="ARBA00006924"/>
    </source>
</evidence>
<feature type="domain" description="Deacetylase sirtuin-type" evidence="11">
    <location>
        <begin position="344"/>
        <end position="662"/>
    </location>
</feature>
<dbReference type="SUPFAM" id="SSF52467">
    <property type="entry name" value="DHS-like NAD/FAD-binding domain"/>
    <property type="match status" value="1"/>
</dbReference>
<dbReference type="EMBL" id="CP014503">
    <property type="protein sequence ID" value="ANB14918.1"/>
    <property type="molecule type" value="Genomic_DNA"/>
</dbReference>
<comment type="subcellular location">
    <subcellularLocation>
        <location evidence="1">Membrane</location>
        <topology evidence="1">Multi-pass membrane protein</topology>
    </subcellularLocation>
</comment>
<dbReference type="InterPro" id="IPR018108">
    <property type="entry name" value="MCP_transmembrane"/>
</dbReference>
<feature type="compositionally biased region" description="Polar residues" evidence="10">
    <location>
        <begin position="113"/>
        <end position="139"/>
    </location>
</feature>
<feature type="compositionally biased region" description="Low complexity" evidence="10">
    <location>
        <begin position="49"/>
        <end position="61"/>
    </location>
</feature>
<feature type="region of interest" description="Disordered" evidence="10">
    <location>
        <begin position="176"/>
        <end position="215"/>
    </location>
</feature>
<feature type="active site" description="Proton acceptor" evidence="8">
    <location>
        <position position="479"/>
    </location>
</feature>
<gene>
    <name evidence="12" type="primary">UGO1</name>
    <name evidence="12" type="ORF">AWJ20_2533</name>
</gene>
<dbReference type="Gene3D" id="3.40.50.1220">
    <property type="entry name" value="TPP-binding domain"/>
    <property type="match status" value="1"/>
</dbReference>
<feature type="binding site" evidence="8">
    <location>
        <position position="492"/>
    </location>
    <ligand>
        <name>Zn(2+)</name>
        <dbReference type="ChEBI" id="CHEBI:29105"/>
    </ligand>
</feature>
<dbReference type="GO" id="GO:0046872">
    <property type="term" value="F:metal ion binding"/>
    <property type="evidence" value="ECO:0007669"/>
    <property type="project" value="UniProtKB-KW"/>
</dbReference>
<evidence type="ECO:0000256" key="4">
    <source>
        <dbReference type="ARBA" id="ARBA00022692"/>
    </source>
</evidence>
<evidence type="ECO:0000313" key="12">
    <source>
        <dbReference type="EMBL" id="ANB14918.1"/>
    </source>
</evidence>
<evidence type="ECO:0000256" key="3">
    <source>
        <dbReference type="ARBA" id="ARBA00022679"/>
    </source>
</evidence>
<dbReference type="InterPro" id="IPR023395">
    <property type="entry name" value="MCP_dom_sf"/>
</dbReference>
<keyword evidence="7 9" id="KW-0472">Membrane</keyword>
<feature type="binding site" evidence="8">
    <location>
        <position position="559"/>
    </location>
    <ligand>
        <name>Zn(2+)</name>
        <dbReference type="ChEBI" id="CHEBI:29105"/>
    </ligand>
</feature>
<dbReference type="RefSeq" id="XP_018737395.1">
    <property type="nucleotide sequence ID" value="XM_018879483.1"/>
</dbReference>
<evidence type="ECO:0000256" key="5">
    <source>
        <dbReference type="ARBA" id="ARBA00022989"/>
    </source>
</evidence>
<feature type="region of interest" description="Disordered" evidence="10">
    <location>
        <begin position="113"/>
        <end position="161"/>
    </location>
</feature>
<protein>
    <submittedName>
        <fullName evidence="12">Ugo1p</fullName>
    </submittedName>
</protein>
<dbReference type="AlphaFoldDB" id="A0A167F7R7"/>
<feature type="compositionally biased region" description="Low complexity" evidence="10">
    <location>
        <begin position="524"/>
        <end position="535"/>
    </location>
</feature>
<sequence length="668" mass="72708">MSNGSSSLRPYYDPETFRSPVKGHNGLTIVHGTTVRDSLSNQGAHTAVSAPSPGSSSSSASGSGGFVYLDAGDGLNAIAMSLTRLYAKTLVSQPFEISRLLLQVGDWTDVQQSRSSGAKSRDGLNNSNGDDQTSSGNRNCSDDEEEDDDEDEDEDDEINYFTAVSGDYRLQEMRKKIKQEKRAATQESPDGDGIPSGARPGTSSSPPRIKPNSKAYTEVIRPSTIRIFDIMSALNEKDGVKGLWRGLQTTFIFDALTSMVEAWLSGFLSSISGIPDPQFVEVLHSPNPLLSLGTAVTAAVLTSVILSPIDTIRTRFAVSTFSTGPRSFRASIISLKSYTSPWLVLIPTILQSGLTSVIHLSTPYLLYTKFGIDMFSSPSLYSAMSLVSSIMELSVRLWNGYDATELATPEAFEADPSLVWQFYSYRRRAALKAKPNAGHYALAELARRQGPNKFLTLTQNVDGLSVRAKHPPEGLLHLHGDLFTLQCTSFTCTYKEEGNFQDPLTPALRESINQFDKKLSGETSNDSNNDINANDEGASDEGNGHDTIKHIPISDLPICPLCRVGLLRPGVVWFGEPLPLRVMTRADDFITSDEVDLILVVGTSGTVWPAAGYVEQVVMNGGKVAIFNIDPPDMTDKDFDGWIFTGDATHWLPKALEPLVGKIRVPSR</sequence>
<keyword evidence="8" id="KW-0862">Zinc</keyword>
<proteinExistence type="inferred from homology"/>
<feature type="region of interest" description="Disordered" evidence="10">
    <location>
        <begin position="40"/>
        <end position="62"/>
    </location>
</feature>
<evidence type="ECO:0000256" key="1">
    <source>
        <dbReference type="ARBA" id="ARBA00004141"/>
    </source>
</evidence>
<keyword evidence="8" id="KW-0479">Metal-binding</keyword>
<dbReference type="PANTHER" id="PTHR11085:SF10">
    <property type="entry name" value="NAD-DEPENDENT PROTEIN DEACYLASE SIRTUIN-5, MITOCHONDRIAL-RELATED"/>
    <property type="match status" value="1"/>
</dbReference>
<evidence type="ECO:0000256" key="8">
    <source>
        <dbReference type="PROSITE-ProRule" id="PRU00236"/>
    </source>
</evidence>
<keyword evidence="6" id="KW-0520">NAD</keyword>
<keyword evidence="4 9" id="KW-0812">Transmembrane</keyword>
<reference evidence="12 13" key="1">
    <citation type="submission" date="2016-02" db="EMBL/GenBank/DDBJ databases">
        <title>Complete genome sequence and transcriptome regulation of the pentose utilising yeast Sugiyamaella lignohabitans.</title>
        <authorList>
            <person name="Bellasio M."/>
            <person name="Peymann A."/>
            <person name="Valli M."/>
            <person name="Sipitzky M."/>
            <person name="Graf A."/>
            <person name="Sauer M."/>
            <person name="Marx H."/>
            <person name="Mattanovich D."/>
        </authorList>
    </citation>
    <scope>NUCLEOTIDE SEQUENCE [LARGE SCALE GENOMIC DNA]</scope>
    <source>
        <strain evidence="12 13">CBS 10342</strain>
    </source>
</reference>
<feature type="binding site" evidence="8">
    <location>
        <position position="487"/>
    </location>
    <ligand>
        <name>Zn(2+)</name>
        <dbReference type="ChEBI" id="CHEBI:29105"/>
    </ligand>
</feature>
<dbReference type="OrthoDB" id="424302at2759"/>
<dbReference type="GeneID" id="30034455"/>
<dbReference type="SUPFAM" id="SSF103506">
    <property type="entry name" value="Mitochondrial carrier"/>
    <property type="match status" value="1"/>
</dbReference>
<feature type="region of interest" description="Disordered" evidence="10">
    <location>
        <begin position="518"/>
        <end position="545"/>
    </location>
</feature>
<dbReference type="InterPro" id="IPR050134">
    <property type="entry name" value="NAD-dep_sirtuin_deacylases"/>
</dbReference>
<dbReference type="InterPro" id="IPR029035">
    <property type="entry name" value="DHS-like_NAD/FAD-binding_dom"/>
</dbReference>
<feature type="region of interest" description="Disordered" evidence="10">
    <location>
        <begin position="1"/>
        <end position="25"/>
    </location>
</feature>
<dbReference type="PROSITE" id="PS50305">
    <property type="entry name" value="SIRTUIN"/>
    <property type="match status" value="1"/>
</dbReference>
<dbReference type="InterPro" id="IPR003000">
    <property type="entry name" value="Sirtuin"/>
</dbReference>
<accession>A0A167F7R7</accession>
<evidence type="ECO:0000256" key="9">
    <source>
        <dbReference type="PROSITE-ProRule" id="PRU00282"/>
    </source>
</evidence>
<evidence type="ECO:0000256" key="6">
    <source>
        <dbReference type="ARBA" id="ARBA00023027"/>
    </source>
</evidence>
<dbReference type="InterPro" id="IPR026590">
    <property type="entry name" value="Ssirtuin_cat_dom"/>
</dbReference>
<organism evidence="12 13">
    <name type="scientific">Sugiyamaella lignohabitans</name>
    <dbReference type="NCBI Taxonomy" id="796027"/>
    <lineage>
        <taxon>Eukaryota</taxon>
        <taxon>Fungi</taxon>
        <taxon>Dikarya</taxon>
        <taxon>Ascomycota</taxon>
        <taxon>Saccharomycotina</taxon>
        <taxon>Dipodascomycetes</taxon>
        <taxon>Dipodascales</taxon>
        <taxon>Trichomonascaceae</taxon>
        <taxon>Sugiyamaella</taxon>
    </lineage>
</organism>
<dbReference type="Pfam" id="PF02146">
    <property type="entry name" value="SIR2"/>
    <property type="match status" value="1"/>
</dbReference>
<dbReference type="Gene3D" id="3.30.1600.10">
    <property type="entry name" value="SIR2/SIRT2 'Small Domain"/>
    <property type="match status" value="1"/>
</dbReference>
<name>A0A167F7R7_9ASCO</name>
<dbReference type="Proteomes" id="UP000189580">
    <property type="component" value="Chromosome b"/>
</dbReference>
<dbReference type="GO" id="GO:0016020">
    <property type="term" value="C:membrane"/>
    <property type="evidence" value="ECO:0007669"/>
    <property type="project" value="UniProtKB-SubCell"/>
</dbReference>
<keyword evidence="5" id="KW-1133">Transmembrane helix</keyword>
<dbReference type="InterPro" id="IPR026591">
    <property type="entry name" value="Sirtuin_cat_small_dom_sf"/>
</dbReference>